<dbReference type="PANTHER" id="PTHR18929">
    <property type="entry name" value="PROTEIN DISULFIDE ISOMERASE"/>
    <property type="match status" value="1"/>
</dbReference>
<keyword evidence="16" id="KW-1185">Reference proteome</keyword>
<feature type="domain" description="Thioredoxin" evidence="14">
    <location>
        <begin position="297"/>
        <end position="438"/>
    </location>
</feature>
<comment type="similarity">
    <text evidence="3 11">Belongs to the protein disulfide isomerase family.</text>
</comment>
<proteinExistence type="inferred from homology"/>
<feature type="compositionally biased region" description="Acidic residues" evidence="12">
    <location>
        <begin position="444"/>
        <end position="454"/>
    </location>
</feature>
<dbReference type="CDD" id="cd02995">
    <property type="entry name" value="PDI_a_PDI_a'_C"/>
    <property type="match status" value="1"/>
</dbReference>
<feature type="signal peptide" evidence="13">
    <location>
        <begin position="1"/>
        <end position="19"/>
    </location>
</feature>
<protein>
    <recommendedName>
        <fullName evidence="4">protein disulfide-isomerase</fullName>
        <ecNumber evidence="4">5.3.4.1</ecNumber>
    </recommendedName>
</protein>
<evidence type="ECO:0000256" key="2">
    <source>
        <dbReference type="ARBA" id="ARBA00004319"/>
    </source>
</evidence>
<feature type="region of interest" description="Disordered" evidence="12">
    <location>
        <begin position="442"/>
        <end position="461"/>
    </location>
</feature>
<keyword evidence="10" id="KW-0676">Redox-active center</keyword>
<keyword evidence="7" id="KW-0256">Endoplasmic reticulum</keyword>
<dbReference type="CDD" id="cd02981">
    <property type="entry name" value="PDI_b_family"/>
    <property type="match status" value="1"/>
</dbReference>
<evidence type="ECO:0000256" key="10">
    <source>
        <dbReference type="ARBA" id="ARBA00023284"/>
    </source>
</evidence>
<evidence type="ECO:0000256" key="3">
    <source>
        <dbReference type="ARBA" id="ARBA00006347"/>
    </source>
</evidence>
<sequence length="461" mass="53136">MKYFALIFSIICFFAVTLAKIETEDAVLVLTKDNIEEAVEQNDYMLVEFYAPWCGHCKNLAPEYAKAAKKLQEIGSAVKLAKVDATVETTLAEQHKVRAYPTLKFYSKGVATQYSGGRKADEIINWDMKSEGAKVFLEVWRAVDDHIFAISSSDEVFNEYGVEDGKIVLFKKFDEGRNEFNEELDVDKLLNFILIYSLPLVVDFNPDTAQKLFGGYIKTHFLVILSKEAGHYEEYVEMIKEPAKKFRGEVLFVTINADEADHERILEFFGIKKNEVPAMRLTKFERDMAKYKPEKSEITSENILEFVTAFVEGKLKRHVLTQDLPEDWDKNPVKILVGTNFHEVAFDKKKNVLVEFYAPWCTHCSNLVPIYDALGEKYKDREDLVIAKMDATVNELEEERISSFPTIILYKKETNEAVIYDGERTLEEFSKFIDFDGVYREAAEEAQEEDEDDDVPRKDEL</sequence>
<keyword evidence="6" id="KW-0677">Repeat</keyword>
<dbReference type="PROSITE" id="PS00194">
    <property type="entry name" value="THIOREDOXIN_1"/>
    <property type="match status" value="2"/>
</dbReference>
<evidence type="ECO:0000256" key="13">
    <source>
        <dbReference type="SAM" id="SignalP"/>
    </source>
</evidence>
<dbReference type="FunFam" id="3.40.30.10:FF:000027">
    <property type="entry name" value="protein disulfide-isomerase A2"/>
    <property type="match status" value="1"/>
</dbReference>
<dbReference type="EC" id="5.3.4.1" evidence="4"/>
<dbReference type="CDD" id="cd02961">
    <property type="entry name" value="PDI_a_family"/>
    <property type="match status" value="1"/>
</dbReference>
<evidence type="ECO:0000313" key="15">
    <source>
        <dbReference type="EMBL" id="KOC63946.1"/>
    </source>
</evidence>
<comment type="catalytic activity">
    <reaction evidence="1">
        <text>Catalyzes the rearrangement of -S-S- bonds in proteins.</text>
        <dbReference type="EC" id="5.3.4.1"/>
    </reaction>
</comment>
<dbReference type="CDD" id="cd02982">
    <property type="entry name" value="PDI_b'_family"/>
    <property type="match status" value="1"/>
</dbReference>
<dbReference type="GO" id="GO:0005788">
    <property type="term" value="C:endoplasmic reticulum lumen"/>
    <property type="evidence" value="ECO:0007669"/>
    <property type="project" value="UniProtKB-SubCell"/>
</dbReference>
<dbReference type="InterPro" id="IPR005788">
    <property type="entry name" value="PDI_thioredoxin-like_dom"/>
</dbReference>
<evidence type="ECO:0000256" key="6">
    <source>
        <dbReference type="ARBA" id="ARBA00022737"/>
    </source>
</evidence>
<dbReference type="EMBL" id="KQ414681">
    <property type="protein sequence ID" value="KOC63946.1"/>
    <property type="molecule type" value="Genomic_DNA"/>
</dbReference>
<reference evidence="15 16" key="1">
    <citation type="submission" date="2015-07" db="EMBL/GenBank/DDBJ databases">
        <title>The genome of Habropoda laboriosa.</title>
        <authorList>
            <person name="Pan H."/>
            <person name="Kapheim K."/>
        </authorList>
    </citation>
    <scope>NUCLEOTIDE SEQUENCE [LARGE SCALE GENOMIC DNA]</scope>
    <source>
        <strain evidence="15">0110345459</strain>
    </source>
</reference>
<evidence type="ECO:0000256" key="1">
    <source>
        <dbReference type="ARBA" id="ARBA00001182"/>
    </source>
</evidence>
<dbReference type="PANTHER" id="PTHR18929:SF240">
    <property type="entry name" value="PROTEIN DISULFIDE-ISOMERASE"/>
    <property type="match status" value="1"/>
</dbReference>
<dbReference type="InterPro" id="IPR036249">
    <property type="entry name" value="Thioredoxin-like_sf"/>
</dbReference>
<dbReference type="Pfam" id="PF00085">
    <property type="entry name" value="Thioredoxin"/>
    <property type="match status" value="2"/>
</dbReference>
<organism evidence="15 16">
    <name type="scientific">Habropoda laboriosa</name>
    <dbReference type="NCBI Taxonomy" id="597456"/>
    <lineage>
        <taxon>Eukaryota</taxon>
        <taxon>Metazoa</taxon>
        <taxon>Ecdysozoa</taxon>
        <taxon>Arthropoda</taxon>
        <taxon>Hexapoda</taxon>
        <taxon>Insecta</taxon>
        <taxon>Pterygota</taxon>
        <taxon>Neoptera</taxon>
        <taxon>Endopterygota</taxon>
        <taxon>Hymenoptera</taxon>
        <taxon>Apocrita</taxon>
        <taxon>Aculeata</taxon>
        <taxon>Apoidea</taxon>
        <taxon>Anthophila</taxon>
        <taxon>Apidae</taxon>
        <taxon>Habropoda</taxon>
    </lineage>
</organism>
<dbReference type="PROSITE" id="PS51352">
    <property type="entry name" value="THIOREDOXIN_2"/>
    <property type="match status" value="2"/>
</dbReference>
<dbReference type="AlphaFoldDB" id="A0A0L7QZG3"/>
<keyword evidence="5 13" id="KW-0732">Signal</keyword>
<evidence type="ECO:0000256" key="9">
    <source>
        <dbReference type="ARBA" id="ARBA00023235"/>
    </source>
</evidence>
<evidence type="ECO:0000256" key="5">
    <source>
        <dbReference type="ARBA" id="ARBA00022729"/>
    </source>
</evidence>
<dbReference type="FunFam" id="3.40.30.10:FF:000023">
    <property type="entry name" value="Protein disulfide-isomerase"/>
    <property type="match status" value="1"/>
</dbReference>
<keyword evidence="9 15" id="KW-0413">Isomerase</keyword>
<dbReference type="FunFam" id="3.40.30.10:FF:000030">
    <property type="entry name" value="Protein disulfide-isomerase"/>
    <property type="match status" value="1"/>
</dbReference>
<name>A0A0L7QZG3_9HYME</name>
<dbReference type="GO" id="GO:0034976">
    <property type="term" value="P:response to endoplasmic reticulum stress"/>
    <property type="evidence" value="ECO:0007669"/>
    <property type="project" value="TreeGrafter"/>
</dbReference>
<dbReference type="NCBIfam" id="TIGR01126">
    <property type="entry name" value="pdi_dom"/>
    <property type="match status" value="1"/>
</dbReference>
<dbReference type="GO" id="GO:0003756">
    <property type="term" value="F:protein disulfide isomerase activity"/>
    <property type="evidence" value="ECO:0007669"/>
    <property type="project" value="UniProtKB-EC"/>
</dbReference>
<dbReference type="PRINTS" id="PR00421">
    <property type="entry name" value="THIOREDOXIN"/>
</dbReference>
<comment type="subcellular location">
    <subcellularLocation>
        <location evidence="2">Endoplasmic reticulum lumen</location>
    </subcellularLocation>
</comment>
<dbReference type="STRING" id="597456.A0A0L7QZG3"/>
<evidence type="ECO:0000259" key="14">
    <source>
        <dbReference type="PROSITE" id="PS51352"/>
    </source>
</evidence>
<evidence type="ECO:0000313" key="16">
    <source>
        <dbReference type="Proteomes" id="UP000053825"/>
    </source>
</evidence>
<evidence type="ECO:0000256" key="11">
    <source>
        <dbReference type="RuleBase" id="RU004208"/>
    </source>
</evidence>
<dbReference type="Gene3D" id="3.40.30.10">
    <property type="entry name" value="Glutaredoxin"/>
    <property type="match status" value="4"/>
</dbReference>
<dbReference type="Proteomes" id="UP000053825">
    <property type="component" value="Unassembled WGS sequence"/>
</dbReference>
<evidence type="ECO:0000256" key="12">
    <source>
        <dbReference type="SAM" id="MobiDB-lite"/>
    </source>
</evidence>
<feature type="chain" id="PRO_5005574975" description="protein disulfide-isomerase" evidence="13">
    <location>
        <begin position="20"/>
        <end position="461"/>
    </location>
</feature>
<dbReference type="InterPro" id="IPR017937">
    <property type="entry name" value="Thioredoxin_CS"/>
</dbReference>
<dbReference type="OrthoDB" id="72053at2759"/>
<evidence type="ECO:0000256" key="8">
    <source>
        <dbReference type="ARBA" id="ARBA00023157"/>
    </source>
</evidence>
<gene>
    <name evidence="15" type="ORF">WH47_01261</name>
</gene>
<feature type="domain" description="Thioredoxin" evidence="14">
    <location>
        <begin position="17"/>
        <end position="133"/>
    </location>
</feature>
<dbReference type="GO" id="GO:0006457">
    <property type="term" value="P:protein folding"/>
    <property type="evidence" value="ECO:0007669"/>
    <property type="project" value="TreeGrafter"/>
</dbReference>
<evidence type="ECO:0000256" key="7">
    <source>
        <dbReference type="ARBA" id="ARBA00022824"/>
    </source>
</evidence>
<dbReference type="InterPro" id="IPR013766">
    <property type="entry name" value="Thioredoxin_domain"/>
</dbReference>
<evidence type="ECO:0000256" key="4">
    <source>
        <dbReference type="ARBA" id="ARBA00012723"/>
    </source>
</evidence>
<keyword evidence="8" id="KW-1015">Disulfide bond</keyword>
<dbReference type="Pfam" id="PF13848">
    <property type="entry name" value="Thioredoxin_6"/>
    <property type="match status" value="1"/>
</dbReference>
<dbReference type="SUPFAM" id="SSF52833">
    <property type="entry name" value="Thioredoxin-like"/>
    <property type="match status" value="4"/>
</dbReference>
<accession>A0A0L7QZG3</accession>